<dbReference type="RefSeq" id="WP_007618690.1">
    <property type="nucleotide sequence ID" value="NZ_BANX01000008.1"/>
</dbReference>
<evidence type="ECO:0000256" key="2">
    <source>
        <dbReference type="ARBA" id="ARBA00023015"/>
    </source>
</evidence>
<reference evidence="7 8" key="1">
    <citation type="submission" date="2013-01" db="EMBL/GenBank/DDBJ databases">
        <title>Whole genome shotgun sequence of Gordonia soli NBRC 108243.</title>
        <authorList>
            <person name="Isaki-Nakamura S."/>
            <person name="Hosoyama A."/>
            <person name="Tsuchikane K."/>
            <person name="Ando Y."/>
            <person name="Baba S."/>
            <person name="Ohji S."/>
            <person name="Hamada M."/>
            <person name="Tamura T."/>
            <person name="Yamazoe A."/>
            <person name="Yamazaki S."/>
            <person name="Fujita N."/>
        </authorList>
    </citation>
    <scope>NUCLEOTIDE SEQUENCE [LARGE SCALE GENOMIC DNA]</scope>
    <source>
        <strain evidence="7 8">NBRC 108243</strain>
    </source>
</reference>
<dbReference type="EMBL" id="BANX01000008">
    <property type="protein sequence ID" value="GAC67467.1"/>
    <property type="molecule type" value="Genomic_DNA"/>
</dbReference>
<keyword evidence="2" id="KW-0805">Transcription regulation</keyword>
<dbReference type="GO" id="GO:0032993">
    <property type="term" value="C:protein-DNA complex"/>
    <property type="evidence" value="ECO:0007669"/>
    <property type="project" value="TreeGrafter"/>
</dbReference>
<dbReference type="SUPFAM" id="SSF53850">
    <property type="entry name" value="Periplasmic binding protein-like II"/>
    <property type="match status" value="1"/>
</dbReference>
<dbReference type="OrthoDB" id="9803735at2"/>
<dbReference type="InterPro" id="IPR036390">
    <property type="entry name" value="WH_DNA-bd_sf"/>
</dbReference>
<dbReference type="Gene3D" id="1.10.10.10">
    <property type="entry name" value="Winged helix-like DNA-binding domain superfamily/Winged helix DNA-binding domain"/>
    <property type="match status" value="1"/>
</dbReference>
<evidence type="ECO:0000256" key="1">
    <source>
        <dbReference type="ARBA" id="ARBA00009437"/>
    </source>
</evidence>
<evidence type="ECO:0000256" key="4">
    <source>
        <dbReference type="ARBA" id="ARBA00023159"/>
    </source>
</evidence>
<dbReference type="AlphaFoldDB" id="M0QJ71"/>
<protein>
    <submittedName>
        <fullName evidence="7">Putative LysR family transcriptional regulator</fullName>
    </submittedName>
</protein>
<accession>M0QJ71</accession>
<dbReference type="InterPro" id="IPR005119">
    <property type="entry name" value="LysR_subst-bd"/>
</dbReference>
<keyword evidence="4" id="KW-0010">Activator</keyword>
<evidence type="ECO:0000313" key="7">
    <source>
        <dbReference type="EMBL" id="GAC67467.1"/>
    </source>
</evidence>
<dbReference type="eggNOG" id="COG0583">
    <property type="taxonomic scope" value="Bacteria"/>
</dbReference>
<evidence type="ECO:0000256" key="3">
    <source>
        <dbReference type="ARBA" id="ARBA00023125"/>
    </source>
</evidence>
<feature type="domain" description="HTH lysR-type" evidence="6">
    <location>
        <begin position="2"/>
        <end position="59"/>
    </location>
</feature>
<dbReference type="Proteomes" id="UP000011666">
    <property type="component" value="Unassembled WGS sequence"/>
</dbReference>
<dbReference type="PROSITE" id="PS50931">
    <property type="entry name" value="HTH_LYSR"/>
    <property type="match status" value="1"/>
</dbReference>
<dbReference type="InterPro" id="IPR036388">
    <property type="entry name" value="WH-like_DNA-bd_sf"/>
</dbReference>
<gene>
    <name evidence="7" type="ORF">GS4_08_00510</name>
</gene>
<dbReference type="PANTHER" id="PTHR30346">
    <property type="entry name" value="TRANSCRIPTIONAL DUAL REGULATOR HCAR-RELATED"/>
    <property type="match status" value="1"/>
</dbReference>
<evidence type="ECO:0000313" key="8">
    <source>
        <dbReference type="Proteomes" id="UP000011666"/>
    </source>
</evidence>
<dbReference type="Gene3D" id="3.40.190.290">
    <property type="match status" value="1"/>
</dbReference>
<organism evidence="7 8">
    <name type="scientific">Gordonia soli NBRC 108243</name>
    <dbReference type="NCBI Taxonomy" id="1223545"/>
    <lineage>
        <taxon>Bacteria</taxon>
        <taxon>Bacillati</taxon>
        <taxon>Actinomycetota</taxon>
        <taxon>Actinomycetes</taxon>
        <taxon>Mycobacteriales</taxon>
        <taxon>Gordoniaceae</taxon>
        <taxon>Gordonia</taxon>
    </lineage>
</organism>
<dbReference type="Pfam" id="PF03466">
    <property type="entry name" value="LysR_substrate"/>
    <property type="match status" value="1"/>
</dbReference>
<dbReference type="InterPro" id="IPR000847">
    <property type="entry name" value="LysR_HTH_N"/>
</dbReference>
<proteinExistence type="inferred from homology"/>
<dbReference type="STRING" id="1223545.GS4_08_00510"/>
<dbReference type="Pfam" id="PF00126">
    <property type="entry name" value="HTH_1"/>
    <property type="match status" value="1"/>
</dbReference>
<dbReference type="GO" id="GO:0003700">
    <property type="term" value="F:DNA-binding transcription factor activity"/>
    <property type="evidence" value="ECO:0007669"/>
    <property type="project" value="InterPro"/>
</dbReference>
<evidence type="ECO:0000259" key="6">
    <source>
        <dbReference type="PROSITE" id="PS50931"/>
    </source>
</evidence>
<dbReference type="PANTHER" id="PTHR30346:SF29">
    <property type="entry name" value="LYSR SUBSTRATE-BINDING"/>
    <property type="match status" value="1"/>
</dbReference>
<comment type="similarity">
    <text evidence="1">Belongs to the LysR transcriptional regulatory family.</text>
</comment>
<keyword evidence="8" id="KW-1185">Reference proteome</keyword>
<keyword evidence="5" id="KW-0804">Transcription</keyword>
<dbReference type="SUPFAM" id="SSF46785">
    <property type="entry name" value="Winged helix' DNA-binding domain"/>
    <property type="match status" value="1"/>
</dbReference>
<sequence length="303" mass="32697">MLNVPRLRLLVELHHRGTLAEVARALSYTPSAVSQQLSLLEREVGARLLEPVGRRVVLTDAALRLVSHAEVVLRQLEEAESELAAASDAVRGTLRVASFQTVVFAIVPAVLDLLSDTAPGLRIEFDQLQVDAAYSGLLSHEFDLILGEEYPGIPTPVRANVDRTDLVADALLLAVPASRGWPTDGVEALAEVPWALDPAQSVSGDWARAVCRTAGFEPRARFVSPDPLMHAHLVRSGHAAAFIPSLITTEQSDGLELIELPGRPERILYTAVRAGRGAHPAVRAFREALRAASEARPTVRPLA</sequence>
<dbReference type="GO" id="GO:0003677">
    <property type="term" value="F:DNA binding"/>
    <property type="evidence" value="ECO:0007669"/>
    <property type="project" value="UniProtKB-KW"/>
</dbReference>
<comment type="caution">
    <text evidence="7">The sequence shown here is derived from an EMBL/GenBank/DDBJ whole genome shotgun (WGS) entry which is preliminary data.</text>
</comment>
<evidence type="ECO:0000256" key="5">
    <source>
        <dbReference type="ARBA" id="ARBA00023163"/>
    </source>
</evidence>
<keyword evidence="3" id="KW-0238">DNA-binding</keyword>
<name>M0QJ71_9ACTN</name>